<accession>A0A4Z2GDP5</accession>
<name>A0A4Z2GDP5_9TELE</name>
<proteinExistence type="predicted"/>
<dbReference type="AlphaFoldDB" id="A0A4Z2GDP5"/>
<protein>
    <submittedName>
        <fullName evidence="2">Uncharacterized protein</fullName>
    </submittedName>
</protein>
<feature type="compositionally biased region" description="Pro residues" evidence="1">
    <location>
        <begin position="73"/>
        <end position="90"/>
    </location>
</feature>
<evidence type="ECO:0000313" key="3">
    <source>
        <dbReference type="Proteomes" id="UP000314294"/>
    </source>
</evidence>
<sequence>MNRVASSARSESRDSPRDVRLSSVATYVPFDADRKNHAAQVRKGASPSAPTPGGEHEGVAPELASFTTTDSRPAPPPPPHPPPPPPPPPSLTFNGINLNPPVGALRPLAAINSPW</sequence>
<evidence type="ECO:0000256" key="1">
    <source>
        <dbReference type="SAM" id="MobiDB-lite"/>
    </source>
</evidence>
<feature type="region of interest" description="Disordered" evidence="1">
    <location>
        <begin position="1"/>
        <end position="115"/>
    </location>
</feature>
<evidence type="ECO:0000313" key="2">
    <source>
        <dbReference type="EMBL" id="TNN51706.1"/>
    </source>
</evidence>
<reference evidence="2 3" key="1">
    <citation type="submission" date="2019-03" db="EMBL/GenBank/DDBJ databases">
        <title>First draft genome of Liparis tanakae, snailfish: a comprehensive survey of snailfish specific genes.</title>
        <authorList>
            <person name="Kim W."/>
            <person name="Song I."/>
            <person name="Jeong J.-H."/>
            <person name="Kim D."/>
            <person name="Kim S."/>
            <person name="Ryu S."/>
            <person name="Song J.Y."/>
            <person name="Lee S.K."/>
        </authorList>
    </citation>
    <scope>NUCLEOTIDE SEQUENCE [LARGE SCALE GENOMIC DNA]</scope>
    <source>
        <tissue evidence="2">Muscle</tissue>
    </source>
</reference>
<dbReference type="Proteomes" id="UP000314294">
    <property type="component" value="Unassembled WGS sequence"/>
</dbReference>
<keyword evidence="3" id="KW-1185">Reference proteome</keyword>
<feature type="compositionally biased region" description="Basic and acidic residues" evidence="1">
    <location>
        <begin position="10"/>
        <end position="20"/>
    </location>
</feature>
<gene>
    <name evidence="2" type="ORF">EYF80_038118</name>
</gene>
<comment type="caution">
    <text evidence="2">The sequence shown here is derived from an EMBL/GenBank/DDBJ whole genome shotgun (WGS) entry which is preliminary data.</text>
</comment>
<organism evidence="2 3">
    <name type="scientific">Liparis tanakae</name>
    <name type="common">Tanaka's snailfish</name>
    <dbReference type="NCBI Taxonomy" id="230148"/>
    <lineage>
        <taxon>Eukaryota</taxon>
        <taxon>Metazoa</taxon>
        <taxon>Chordata</taxon>
        <taxon>Craniata</taxon>
        <taxon>Vertebrata</taxon>
        <taxon>Euteleostomi</taxon>
        <taxon>Actinopterygii</taxon>
        <taxon>Neopterygii</taxon>
        <taxon>Teleostei</taxon>
        <taxon>Neoteleostei</taxon>
        <taxon>Acanthomorphata</taxon>
        <taxon>Eupercaria</taxon>
        <taxon>Perciformes</taxon>
        <taxon>Cottioidei</taxon>
        <taxon>Cottales</taxon>
        <taxon>Liparidae</taxon>
        <taxon>Liparis</taxon>
    </lineage>
</organism>
<dbReference type="EMBL" id="SRLO01000573">
    <property type="protein sequence ID" value="TNN51706.1"/>
    <property type="molecule type" value="Genomic_DNA"/>
</dbReference>